<dbReference type="EMBL" id="JABXBU010000001">
    <property type="protein sequence ID" value="KAF8795635.1"/>
    <property type="molecule type" value="Genomic_DNA"/>
</dbReference>
<reference evidence="1" key="1">
    <citation type="journal article" date="2020" name="bioRxiv">
        <title>Chromosome-level reference genome of the European wasp spider Argiope bruennichi: a resource for studies on range expansion and evolutionary adaptation.</title>
        <authorList>
            <person name="Sheffer M.M."/>
            <person name="Hoppe A."/>
            <person name="Krehenwinkel H."/>
            <person name="Uhl G."/>
            <person name="Kuss A.W."/>
            <person name="Jensen L."/>
            <person name="Jensen C."/>
            <person name="Gillespie R.G."/>
            <person name="Hoff K.J."/>
            <person name="Prost S."/>
        </authorList>
    </citation>
    <scope>NUCLEOTIDE SEQUENCE</scope>
</reference>
<sequence>MKKEDLRLAVTQKLTVEIQNECNYTRNLPRFHLLGQLFQLFPGLTQNLECENTSVLHYLAEGLMYPSEDVRSTVAYIFLQIYSPNSISPARIFSSADSIVGKGILSVLKCGSTKHLIKIGLALLKAFISHSTERILLLFGNSNEDVNFITVIKKIIVSSEPIFQVCVIQCLCHILSNSSSAEIHIKMLMEENIPELLFEVINGNNELLIETAICCLRIFTHCSLFLENCHILYGINTLLDVGATLLKLKNWRLLCLVFDLLSTLNCEQFPAIVSSQSSILGQALKLMENSFKIHNLQVLSAVSEFFCALLKKEQLPYSILSQLFVVVQISMKNFQKFLSSQSGISAEMKNYQENKIENLPLEVKLLIRGLDILFCFLRVLRRQSQGCFRSEEIFSYPSNETSDESLNTCKKDFQAAVHGCISALDKIFIPYCLLLDVNSSLKKISYFHLVQVLSEIFEEPFDSTVLMLFAKKLVKAKMFSYIWNIKIDKFLLSKMSFEESSAKCNQCLASLLKFTLQKHKDLDAHMETIKNGLAELNHSFDECFSVLSQKDESEGLMTTSSNLYSMQITILCLCYVTYLNDAPKTLIPHLVYYITCNLESILASTFTVKYLIFILAMCMHENTKFQTGLTEVSALIWDALSKMNCIIEIYTHHEILLWWTFGNPQFSSFSSFVLQVWMKFSLCNSNFTILNKIFTTLLNLLCTNDVAQETFIRQFDSNSEISFYFLRNAFDSEIYENENTNIKETFVALIQTLVRYIQNCTLRILVMKNHINEKVDDGFLLFGMECMLWCYRKIPTLNSQLDMKLVFHVTNFCSNSSFEDHKILIQCLKFLQFASKIKDEHSKAWFLITGNTNFFPFLKKCLTVDKFTADSLHLISNLVAQQINGSLKNTTWLKIPFAQILKWLKCSKTKCICFEILNRLLENEFTNTFIQINSPEQNTCLSGKSLSRKDLRLLVICVQNAMALDDPVVEEIVFSTYINLLSYISKTDPTLEKHLMLQPWLKILLEIRLDDVNTNLELFEKWISYKYENITLIKVVQQFAVEILNIQHNLNQVEHYVMKLFSSVYQKYIPKNIKMELKKIVDTKAKSNDFNRKFQNCIVSEVEAIVTNYIENISNNDSVKETPLI</sequence>
<dbReference type="InterPro" id="IPR016024">
    <property type="entry name" value="ARM-type_fold"/>
</dbReference>
<comment type="caution">
    <text evidence="1">The sequence shown here is derived from an EMBL/GenBank/DDBJ whole genome shotgun (WGS) entry which is preliminary data.</text>
</comment>
<organism evidence="1 2">
    <name type="scientific">Argiope bruennichi</name>
    <name type="common">Wasp spider</name>
    <name type="synonym">Aranea bruennichi</name>
    <dbReference type="NCBI Taxonomy" id="94029"/>
    <lineage>
        <taxon>Eukaryota</taxon>
        <taxon>Metazoa</taxon>
        <taxon>Ecdysozoa</taxon>
        <taxon>Arthropoda</taxon>
        <taxon>Chelicerata</taxon>
        <taxon>Arachnida</taxon>
        <taxon>Araneae</taxon>
        <taxon>Araneomorphae</taxon>
        <taxon>Entelegynae</taxon>
        <taxon>Araneoidea</taxon>
        <taxon>Araneidae</taxon>
        <taxon>Argiope</taxon>
    </lineage>
</organism>
<dbReference type="GO" id="GO:0007127">
    <property type="term" value="P:meiosis I"/>
    <property type="evidence" value="ECO:0007669"/>
    <property type="project" value="TreeGrafter"/>
</dbReference>
<protein>
    <submittedName>
        <fullName evidence="1">Meiosis inhibitor protein 1 like protein</fullName>
    </submittedName>
</protein>
<dbReference type="InterPro" id="IPR052133">
    <property type="entry name" value="Immune_Signaling-Apoptosis_Reg"/>
</dbReference>
<accession>A0A8T0FZF0</accession>
<evidence type="ECO:0000313" key="1">
    <source>
        <dbReference type="EMBL" id="KAF8795635.1"/>
    </source>
</evidence>
<dbReference type="InterPro" id="IPR011989">
    <property type="entry name" value="ARM-like"/>
</dbReference>
<reference evidence="1" key="2">
    <citation type="submission" date="2020-06" db="EMBL/GenBank/DDBJ databases">
        <authorList>
            <person name="Sheffer M."/>
        </authorList>
    </citation>
    <scope>NUCLEOTIDE SEQUENCE</scope>
</reference>
<dbReference type="Proteomes" id="UP000807504">
    <property type="component" value="Unassembled WGS sequence"/>
</dbReference>
<dbReference type="SUPFAM" id="SSF48371">
    <property type="entry name" value="ARM repeat"/>
    <property type="match status" value="1"/>
</dbReference>
<name>A0A8T0FZF0_ARGBR</name>
<dbReference type="AlphaFoldDB" id="A0A8T0FZF0"/>
<evidence type="ECO:0000313" key="2">
    <source>
        <dbReference type="Proteomes" id="UP000807504"/>
    </source>
</evidence>
<keyword evidence="2" id="KW-1185">Reference proteome</keyword>
<gene>
    <name evidence="1" type="ORF">HNY73_000117</name>
</gene>
<dbReference type="PANTHER" id="PTHR12044">
    <property type="entry name" value="BCL2 INTERACTING MEDIATOR OF CELL DEATH"/>
    <property type="match status" value="1"/>
</dbReference>
<dbReference type="PANTHER" id="PTHR12044:SF14">
    <property type="entry name" value="MEIOTIC DOUBLE-STRANDED BREAK FORMATION PROTEIN 1"/>
    <property type="match status" value="1"/>
</dbReference>
<proteinExistence type="predicted"/>
<dbReference type="Gene3D" id="1.25.10.10">
    <property type="entry name" value="Leucine-rich Repeat Variant"/>
    <property type="match status" value="1"/>
</dbReference>